<dbReference type="AlphaFoldDB" id="A0AAD5VN48"/>
<feature type="region of interest" description="Disordered" evidence="1">
    <location>
        <begin position="1"/>
        <end position="145"/>
    </location>
</feature>
<dbReference type="Pfam" id="PF01693">
    <property type="entry name" value="Cauli_VI"/>
    <property type="match status" value="1"/>
</dbReference>
<gene>
    <name evidence="3" type="ORF">NP233_g8059</name>
</gene>
<feature type="region of interest" description="Disordered" evidence="1">
    <location>
        <begin position="243"/>
        <end position="279"/>
    </location>
</feature>
<protein>
    <recommendedName>
        <fullName evidence="2">Ribonuclease H1 N-terminal domain-containing protein</fullName>
    </recommendedName>
</protein>
<feature type="compositionally biased region" description="Basic and acidic residues" evidence="1">
    <location>
        <begin position="1"/>
        <end position="11"/>
    </location>
</feature>
<keyword evidence="4" id="KW-1185">Reference proteome</keyword>
<name>A0AAD5VN48_9AGAR</name>
<feature type="compositionally biased region" description="Low complexity" evidence="1">
    <location>
        <begin position="65"/>
        <end position="79"/>
    </location>
</feature>
<evidence type="ECO:0000256" key="1">
    <source>
        <dbReference type="SAM" id="MobiDB-lite"/>
    </source>
</evidence>
<dbReference type="Gene3D" id="3.40.970.10">
    <property type="entry name" value="Ribonuclease H1, N-terminal domain"/>
    <property type="match status" value="1"/>
</dbReference>
<proteinExistence type="predicted"/>
<evidence type="ECO:0000313" key="4">
    <source>
        <dbReference type="Proteomes" id="UP001213000"/>
    </source>
</evidence>
<evidence type="ECO:0000313" key="3">
    <source>
        <dbReference type="EMBL" id="KAJ3564786.1"/>
    </source>
</evidence>
<dbReference type="InterPro" id="IPR011320">
    <property type="entry name" value="RNase_H1_N"/>
</dbReference>
<dbReference type="InterPro" id="IPR037056">
    <property type="entry name" value="RNase_H1_N_sf"/>
</dbReference>
<sequence>MGDQKGKMKAEEPEEALNFFDGYEDPVTNDEEIEAAEAEAIIRISRHEALMNPPAYTPHEGSTQAGPGSSSPAPVPSSSRQGGNPSAPTIYSKTISRPSPHPASQGANAGSRVPTNPTSSQASGSSSQTNSVPGASQELPPNPRARMYSTPADCVCKCDKVAYVVFHGRKTGVYFSWDEVEDLVRGYKGARYRGYHTEADAWHAWYQALDMGLVGPVRRDWTNHHFTIPQNTPCTEAREARQVEVTATQNPTPSPQVNPPPPPPQAGLPSLPSTRAVSRHSPSRMRALNCALHPSLDFMGGCSLAFGPSSSALRWETVDIYCASWPWDIFPLPTGLASGE</sequence>
<dbReference type="SUPFAM" id="SSF55658">
    <property type="entry name" value="L9 N-domain-like"/>
    <property type="match status" value="1"/>
</dbReference>
<evidence type="ECO:0000259" key="2">
    <source>
        <dbReference type="Pfam" id="PF01693"/>
    </source>
</evidence>
<accession>A0AAD5VN48</accession>
<feature type="compositionally biased region" description="Low complexity" evidence="1">
    <location>
        <begin position="118"/>
        <end position="131"/>
    </location>
</feature>
<feature type="compositionally biased region" description="Pro residues" evidence="1">
    <location>
        <begin position="252"/>
        <end position="266"/>
    </location>
</feature>
<dbReference type="EMBL" id="JANIEX010000629">
    <property type="protein sequence ID" value="KAJ3564786.1"/>
    <property type="molecule type" value="Genomic_DNA"/>
</dbReference>
<comment type="caution">
    <text evidence="3">The sequence shown here is derived from an EMBL/GenBank/DDBJ whole genome shotgun (WGS) entry which is preliminary data.</text>
</comment>
<feature type="compositionally biased region" description="Acidic residues" evidence="1">
    <location>
        <begin position="22"/>
        <end position="37"/>
    </location>
</feature>
<dbReference type="InterPro" id="IPR009027">
    <property type="entry name" value="Ribosomal_bL9/RNase_H1_N"/>
</dbReference>
<feature type="compositionally biased region" description="Polar residues" evidence="1">
    <location>
        <begin position="80"/>
        <end position="97"/>
    </location>
</feature>
<organism evidence="3 4">
    <name type="scientific">Leucocoprinus birnbaumii</name>
    <dbReference type="NCBI Taxonomy" id="56174"/>
    <lineage>
        <taxon>Eukaryota</taxon>
        <taxon>Fungi</taxon>
        <taxon>Dikarya</taxon>
        <taxon>Basidiomycota</taxon>
        <taxon>Agaricomycotina</taxon>
        <taxon>Agaricomycetes</taxon>
        <taxon>Agaricomycetidae</taxon>
        <taxon>Agaricales</taxon>
        <taxon>Agaricineae</taxon>
        <taxon>Agaricaceae</taxon>
        <taxon>Leucocoprinus</taxon>
    </lineage>
</organism>
<feature type="domain" description="Ribonuclease H1 N-terminal" evidence="2">
    <location>
        <begin position="163"/>
        <end position="203"/>
    </location>
</feature>
<reference evidence="3" key="1">
    <citation type="submission" date="2022-07" db="EMBL/GenBank/DDBJ databases">
        <title>Genome Sequence of Leucocoprinus birnbaumii.</title>
        <authorList>
            <person name="Buettner E."/>
        </authorList>
    </citation>
    <scope>NUCLEOTIDE SEQUENCE</scope>
    <source>
        <strain evidence="3">VT141</strain>
    </source>
</reference>
<dbReference type="Proteomes" id="UP001213000">
    <property type="component" value="Unassembled WGS sequence"/>
</dbReference>
<feature type="compositionally biased region" description="Polar residues" evidence="1">
    <location>
        <begin position="105"/>
        <end position="117"/>
    </location>
</feature>